<comment type="caution">
    <text evidence="1">The sequence shown here is derived from an EMBL/GenBank/DDBJ whole genome shotgun (WGS) entry which is preliminary data.</text>
</comment>
<evidence type="ECO:0000313" key="2">
    <source>
        <dbReference type="Proteomes" id="UP000824469"/>
    </source>
</evidence>
<gene>
    <name evidence="1" type="ORF">KI387_010417</name>
</gene>
<proteinExistence type="predicted"/>
<evidence type="ECO:0000313" key="1">
    <source>
        <dbReference type="EMBL" id="KAH9306013.1"/>
    </source>
</evidence>
<dbReference type="AlphaFoldDB" id="A0AA38FM94"/>
<name>A0AA38FM94_TAXCH</name>
<feature type="non-terminal residue" evidence="1">
    <location>
        <position position="1"/>
    </location>
</feature>
<organism evidence="1 2">
    <name type="scientific">Taxus chinensis</name>
    <name type="common">Chinese yew</name>
    <name type="synonym">Taxus wallichiana var. chinensis</name>
    <dbReference type="NCBI Taxonomy" id="29808"/>
    <lineage>
        <taxon>Eukaryota</taxon>
        <taxon>Viridiplantae</taxon>
        <taxon>Streptophyta</taxon>
        <taxon>Embryophyta</taxon>
        <taxon>Tracheophyta</taxon>
        <taxon>Spermatophyta</taxon>
        <taxon>Pinopsida</taxon>
        <taxon>Pinidae</taxon>
        <taxon>Conifers II</taxon>
        <taxon>Cupressales</taxon>
        <taxon>Taxaceae</taxon>
        <taxon>Taxus</taxon>
    </lineage>
</organism>
<sequence length="54" mass="6019">DRRPVQGGGHVFVTQPGRWFRVFHPAWAVVRVCHPARVAVLCLSPCAGQRSCHL</sequence>
<protein>
    <submittedName>
        <fullName evidence="1">Uncharacterized protein</fullName>
    </submittedName>
</protein>
<keyword evidence="2" id="KW-1185">Reference proteome</keyword>
<dbReference type="Proteomes" id="UP000824469">
    <property type="component" value="Unassembled WGS sequence"/>
</dbReference>
<accession>A0AA38FM94</accession>
<reference evidence="1 2" key="1">
    <citation type="journal article" date="2021" name="Nat. Plants">
        <title>The Taxus genome provides insights into paclitaxel biosynthesis.</title>
        <authorList>
            <person name="Xiong X."/>
            <person name="Gou J."/>
            <person name="Liao Q."/>
            <person name="Li Y."/>
            <person name="Zhou Q."/>
            <person name="Bi G."/>
            <person name="Li C."/>
            <person name="Du R."/>
            <person name="Wang X."/>
            <person name="Sun T."/>
            <person name="Guo L."/>
            <person name="Liang H."/>
            <person name="Lu P."/>
            <person name="Wu Y."/>
            <person name="Zhang Z."/>
            <person name="Ro D.K."/>
            <person name="Shang Y."/>
            <person name="Huang S."/>
            <person name="Yan J."/>
        </authorList>
    </citation>
    <scope>NUCLEOTIDE SEQUENCE [LARGE SCALE GENOMIC DNA]</scope>
    <source>
        <strain evidence="1">Ta-2019</strain>
    </source>
</reference>
<dbReference type="EMBL" id="JAHRHJ020000008">
    <property type="protein sequence ID" value="KAH9306013.1"/>
    <property type="molecule type" value="Genomic_DNA"/>
</dbReference>